<name>A0A0L8HPK0_OCTBM</name>
<dbReference type="EMBL" id="KQ417609">
    <property type="protein sequence ID" value="KOF91147.1"/>
    <property type="molecule type" value="Genomic_DNA"/>
</dbReference>
<organism evidence="2">
    <name type="scientific">Octopus bimaculoides</name>
    <name type="common">California two-spotted octopus</name>
    <dbReference type="NCBI Taxonomy" id="37653"/>
    <lineage>
        <taxon>Eukaryota</taxon>
        <taxon>Metazoa</taxon>
        <taxon>Spiralia</taxon>
        <taxon>Lophotrochozoa</taxon>
        <taxon>Mollusca</taxon>
        <taxon>Cephalopoda</taxon>
        <taxon>Coleoidea</taxon>
        <taxon>Octopodiformes</taxon>
        <taxon>Octopoda</taxon>
        <taxon>Incirrata</taxon>
        <taxon>Octopodidae</taxon>
        <taxon>Octopus</taxon>
    </lineage>
</organism>
<feature type="transmembrane region" description="Helical" evidence="1">
    <location>
        <begin position="33"/>
        <end position="50"/>
    </location>
</feature>
<feature type="transmembrane region" description="Helical" evidence="1">
    <location>
        <begin position="12"/>
        <end position="27"/>
    </location>
</feature>
<sequence length="53" mass="6270">MRGKSLIIHDNLNLIKFMIFVIMIVYHSVLSKYLLFIFVFQEGVIILLTLRSK</sequence>
<keyword evidence="1" id="KW-1133">Transmembrane helix</keyword>
<keyword evidence="1" id="KW-0812">Transmembrane</keyword>
<dbReference type="AlphaFoldDB" id="A0A0L8HPK0"/>
<reference evidence="2" key="1">
    <citation type="submission" date="2015-07" db="EMBL/GenBank/DDBJ databases">
        <title>MeaNS - Measles Nucleotide Surveillance Program.</title>
        <authorList>
            <person name="Tran T."/>
            <person name="Druce J."/>
        </authorList>
    </citation>
    <scope>NUCLEOTIDE SEQUENCE</scope>
    <source>
        <strain evidence="2">UCB-OBI-ISO-001</strain>
        <tissue evidence="2">Gonad</tissue>
    </source>
</reference>
<keyword evidence="1" id="KW-0472">Membrane</keyword>
<evidence type="ECO:0000313" key="2">
    <source>
        <dbReference type="EMBL" id="KOF91147.1"/>
    </source>
</evidence>
<gene>
    <name evidence="2" type="ORF">OCBIM_22009740mg</name>
</gene>
<protein>
    <submittedName>
        <fullName evidence="2">Uncharacterized protein</fullName>
    </submittedName>
</protein>
<proteinExistence type="predicted"/>
<evidence type="ECO:0000256" key="1">
    <source>
        <dbReference type="SAM" id="Phobius"/>
    </source>
</evidence>
<accession>A0A0L8HPK0</accession>